<dbReference type="InterPro" id="IPR046532">
    <property type="entry name" value="DUF6597"/>
</dbReference>
<feature type="domain" description="HTH araC/xylS-type" evidence="2">
    <location>
        <begin position="192"/>
        <end position="282"/>
    </location>
</feature>
<dbReference type="Pfam" id="PF12833">
    <property type="entry name" value="HTH_18"/>
    <property type="match status" value="1"/>
</dbReference>
<comment type="caution">
    <text evidence="3">The sequence shown here is derived from an EMBL/GenBank/DDBJ whole genome shotgun (WGS) entry which is preliminary data.</text>
</comment>
<dbReference type="Pfam" id="PF20240">
    <property type="entry name" value="DUF6597"/>
    <property type="match status" value="1"/>
</dbReference>
<evidence type="ECO:0000259" key="2">
    <source>
        <dbReference type="PROSITE" id="PS01124"/>
    </source>
</evidence>
<reference evidence="3 4" key="1">
    <citation type="submission" date="2020-08" db="EMBL/GenBank/DDBJ databases">
        <title>Genomic Encyclopedia of Type Strains, Phase IV (KMG-IV): sequencing the most valuable type-strain genomes for metagenomic binning, comparative biology and taxonomic classification.</title>
        <authorList>
            <person name="Goeker M."/>
        </authorList>
    </citation>
    <scope>NUCLEOTIDE SEQUENCE [LARGE SCALE GENOMIC DNA]</scope>
    <source>
        <strain evidence="3 4">DSM 27057</strain>
    </source>
</reference>
<dbReference type="PROSITE" id="PS01124">
    <property type="entry name" value="HTH_ARAC_FAMILY_2"/>
    <property type="match status" value="1"/>
</dbReference>
<dbReference type="Proteomes" id="UP000548867">
    <property type="component" value="Unassembled WGS sequence"/>
</dbReference>
<name>A0A7W6CH65_9SPHN</name>
<evidence type="ECO:0000313" key="4">
    <source>
        <dbReference type="Proteomes" id="UP000548867"/>
    </source>
</evidence>
<dbReference type="InterPro" id="IPR018060">
    <property type="entry name" value="HTH_AraC"/>
</dbReference>
<proteinExistence type="predicted"/>
<dbReference type="Gene3D" id="1.10.10.60">
    <property type="entry name" value="Homeodomain-like"/>
    <property type="match status" value="1"/>
</dbReference>
<dbReference type="SMART" id="SM00342">
    <property type="entry name" value="HTH_ARAC"/>
    <property type="match status" value="1"/>
</dbReference>
<dbReference type="RefSeq" id="WP_183627301.1">
    <property type="nucleotide sequence ID" value="NZ_JACIDX010000013.1"/>
</dbReference>
<dbReference type="GO" id="GO:0043565">
    <property type="term" value="F:sequence-specific DNA binding"/>
    <property type="evidence" value="ECO:0007669"/>
    <property type="project" value="InterPro"/>
</dbReference>
<feature type="region of interest" description="Disordered" evidence="1">
    <location>
        <begin position="1"/>
        <end position="29"/>
    </location>
</feature>
<protein>
    <submittedName>
        <fullName evidence="3">AraC-like DNA-binding protein</fullName>
    </submittedName>
</protein>
<keyword evidence="4" id="KW-1185">Reference proteome</keyword>
<accession>A0A7W6CH65</accession>
<sequence>MLKPTKPALDEAVTPLAGRSSKGQPLSYNRAPAPDLAPWLGRIYVTPVNLPPDYCLSSGIFNDSSMVRIQLGGKWTAHTADGIHQLGRAALIFGPQSKIMPVTVEGSFTSIGYALNAGAGYALFGRSAHEMVNRLVPLEHYGLNSEETLAAFSHTEDPVAIADLLERRFRILVESLGRPLPNPISTAFEALSYAHPNASISEFAAEMAISTRQLERIVRRDFGMPPKQVMRRARALDMASHLHGVADEAEAEELILRYFDQAQMTREFTELFGVTPRRFVRTPNPLLTLALESRQAKRLEALERVPPGGNRPWQ</sequence>
<dbReference type="AlphaFoldDB" id="A0A7W6CH65"/>
<keyword evidence="3" id="KW-0238">DNA-binding</keyword>
<dbReference type="EMBL" id="JACIDX010000013">
    <property type="protein sequence ID" value="MBB3956429.1"/>
    <property type="molecule type" value="Genomic_DNA"/>
</dbReference>
<evidence type="ECO:0000313" key="3">
    <source>
        <dbReference type="EMBL" id="MBB3956429.1"/>
    </source>
</evidence>
<dbReference type="GO" id="GO:0003700">
    <property type="term" value="F:DNA-binding transcription factor activity"/>
    <property type="evidence" value="ECO:0007669"/>
    <property type="project" value="InterPro"/>
</dbReference>
<organism evidence="3 4">
    <name type="scientific">Novosphingobium sediminicola</name>
    <dbReference type="NCBI Taxonomy" id="563162"/>
    <lineage>
        <taxon>Bacteria</taxon>
        <taxon>Pseudomonadati</taxon>
        <taxon>Pseudomonadota</taxon>
        <taxon>Alphaproteobacteria</taxon>
        <taxon>Sphingomonadales</taxon>
        <taxon>Sphingomonadaceae</taxon>
        <taxon>Novosphingobium</taxon>
    </lineage>
</organism>
<gene>
    <name evidence="3" type="ORF">GGR38_003392</name>
</gene>
<evidence type="ECO:0000256" key="1">
    <source>
        <dbReference type="SAM" id="MobiDB-lite"/>
    </source>
</evidence>